<evidence type="ECO:0000313" key="3">
    <source>
        <dbReference type="Proteomes" id="UP000319771"/>
    </source>
</evidence>
<dbReference type="EMBL" id="VBPB01000314">
    <property type="protein sequence ID" value="TMQ69398.1"/>
    <property type="molecule type" value="Genomic_DNA"/>
</dbReference>
<dbReference type="InterPro" id="IPR019734">
    <property type="entry name" value="TPR_rpt"/>
</dbReference>
<reference evidence="2 3" key="1">
    <citation type="journal article" date="2019" name="Nat. Microbiol.">
        <title>Mediterranean grassland soil C-N compound turnover is dependent on rainfall and depth, and is mediated by genomically divergent microorganisms.</title>
        <authorList>
            <person name="Diamond S."/>
            <person name="Andeer P.F."/>
            <person name="Li Z."/>
            <person name="Crits-Christoph A."/>
            <person name="Burstein D."/>
            <person name="Anantharaman K."/>
            <person name="Lane K.R."/>
            <person name="Thomas B.C."/>
            <person name="Pan C."/>
            <person name="Northen T.R."/>
            <person name="Banfield J.F."/>
        </authorList>
    </citation>
    <scope>NUCLEOTIDE SEQUENCE [LARGE SCALE GENOMIC DNA]</scope>
    <source>
        <strain evidence="2">WS_11</strain>
    </source>
</reference>
<name>A0A538U0L2_UNCEI</name>
<gene>
    <name evidence="2" type="ORF">E6K81_15060</name>
</gene>
<dbReference type="SUPFAM" id="SSF48452">
    <property type="entry name" value="TPR-like"/>
    <property type="match status" value="1"/>
</dbReference>
<protein>
    <submittedName>
        <fullName evidence="2">Tetratricopeptide repeat protein</fullName>
    </submittedName>
</protein>
<dbReference type="Pfam" id="PF13432">
    <property type="entry name" value="TPR_16"/>
    <property type="match status" value="1"/>
</dbReference>
<keyword evidence="1" id="KW-0802">TPR repeat</keyword>
<dbReference type="AlphaFoldDB" id="A0A538U0L2"/>
<proteinExistence type="predicted"/>
<feature type="repeat" description="TPR" evidence="1">
    <location>
        <begin position="113"/>
        <end position="146"/>
    </location>
</feature>
<dbReference type="InterPro" id="IPR011990">
    <property type="entry name" value="TPR-like_helical_dom_sf"/>
</dbReference>
<feature type="non-terminal residue" evidence="2">
    <location>
        <position position="1"/>
    </location>
</feature>
<dbReference type="PROSITE" id="PS50005">
    <property type="entry name" value="TPR"/>
    <property type="match status" value="2"/>
</dbReference>
<dbReference type="Gene3D" id="1.25.40.10">
    <property type="entry name" value="Tetratricopeptide repeat domain"/>
    <property type="match status" value="1"/>
</dbReference>
<organism evidence="2 3">
    <name type="scientific">Eiseniibacteriota bacterium</name>
    <dbReference type="NCBI Taxonomy" id="2212470"/>
    <lineage>
        <taxon>Bacteria</taxon>
        <taxon>Candidatus Eiseniibacteriota</taxon>
    </lineage>
</organism>
<comment type="caution">
    <text evidence="2">The sequence shown here is derived from an EMBL/GenBank/DDBJ whole genome shotgun (WGS) entry which is preliminary data.</text>
</comment>
<dbReference type="Proteomes" id="UP000319771">
    <property type="component" value="Unassembled WGS sequence"/>
</dbReference>
<accession>A0A538U0L2</accession>
<evidence type="ECO:0000256" key="1">
    <source>
        <dbReference type="PROSITE-ProRule" id="PRU00339"/>
    </source>
</evidence>
<evidence type="ECO:0000313" key="2">
    <source>
        <dbReference type="EMBL" id="TMQ69398.1"/>
    </source>
</evidence>
<feature type="repeat" description="TPR" evidence="1">
    <location>
        <begin position="79"/>
        <end position="112"/>
    </location>
</feature>
<sequence>HAYRVVPAGIAGLRALGAAMAADTSVARRAEAELRARVAASPWNGIDSELLSDVVLARGDRAGARALLERALSTSPALPRAHERLGLMALAAGDARAALDEFRREYQRHPETARNALHEGMAWRRLGDLKRARGAYRRELRRDPRSTEALDSLDAVERVIERGRR</sequence>